<protein>
    <recommendedName>
        <fullName evidence="1">DUF7417 domain-containing protein</fullName>
    </recommendedName>
</protein>
<evidence type="ECO:0000259" key="1">
    <source>
        <dbReference type="Pfam" id="PF24192"/>
    </source>
</evidence>
<name>A0A0F9E0X4_9ZZZZ</name>
<proteinExistence type="predicted"/>
<organism evidence="2">
    <name type="scientific">marine sediment metagenome</name>
    <dbReference type="NCBI Taxonomy" id="412755"/>
    <lineage>
        <taxon>unclassified sequences</taxon>
        <taxon>metagenomes</taxon>
        <taxon>ecological metagenomes</taxon>
    </lineage>
</organism>
<dbReference type="InterPro" id="IPR055840">
    <property type="entry name" value="DUF7417"/>
</dbReference>
<accession>A0A0F9E0X4</accession>
<comment type="caution">
    <text evidence="2">The sequence shown here is derived from an EMBL/GenBank/DDBJ whole genome shotgun (WGS) entry which is preliminary data.</text>
</comment>
<dbReference type="Pfam" id="PF24192">
    <property type="entry name" value="DUF7417"/>
    <property type="match status" value="1"/>
</dbReference>
<evidence type="ECO:0000313" key="2">
    <source>
        <dbReference type="EMBL" id="KKL23571.1"/>
    </source>
</evidence>
<sequence>MEHLDAMIAYEQGDLDDEQTIDLFQELVDSGMAWTLQGHYGRTAKALIEAGEINFMRSEQEDLP</sequence>
<gene>
    <name evidence="2" type="ORF">LCGC14_2424070</name>
</gene>
<dbReference type="AlphaFoldDB" id="A0A0F9E0X4"/>
<reference evidence="2" key="1">
    <citation type="journal article" date="2015" name="Nature">
        <title>Complex archaea that bridge the gap between prokaryotes and eukaryotes.</title>
        <authorList>
            <person name="Spang A."/>
            <person name="Saw J.H."/>
            <person name="Jorgensen S.L."/>
            <person name="Zaremba-Niedzwiedzka K."/>
            <person name="Martijn J."/>
            <person name="Lind A.E."/>
            <person name="van Eijk R."/>
            <person name="Schleper C."/>
            <person name="Guy L."/>
            <person name="Ettema T.J."/>
        </authorList>
    </citation>
    <scope>NUCLEOTIDE SEQUENCE</scope>
</reference>
<dbReference type="EMBL" id="LAZR01036926">
    <property type="protein sequence ID" value="KKL23571.1"/>
    <property type="molecule type" value="Genomic_DNA"/>
</dbReference>
<feature type="domain" description="DUF7417" evidence="1">
    <location>
        <begin position="7"/>
        <end position="53"/>
    </location>
</feature>